<dbReference type="PANTHER" id="PTHR43077:SF5">
    <property type="entry name" value="PHAGE INFECTION PROTEIN"/>
    <property type="match status" value="1"/>
</dbReference>
<evidence type="ECO:0000259" key="6">
    <source>
        <dbReference type="Pfam" id="PF12698"/>
    </source>
</evidence>
<feature type="transmembrane region" description="Helical" evidence="5">
    <location>
        <begin position="200"/>
        <end position="222"/>
    </location>
</feature>
<proteinExistence type="predicted"/>
<dbReference type="InterPro" id="IPR013525">
    <property type="entry name" value="ABC2_TM"/>
</dbReference>
<dbReference type="PANTHER" id="PTHR43077">
    <property type="entry name" value="TRANSPORT PERMEASE YVFS-RELATED"/>
    <property type="match status" value="1"/>
</dbReference>
<feature type="transmembrane region" description="Helical" evidence="5">
    <location>
        <begin position="276"/>
        <end position="297"/>
    </location>
</feature>
<comment type="subcellular location">
    <subcellularLocation>
        <location evidence="1">Membrane</location>
        <topology evidence="1">Multi-pass membrane protein</topology>
    </subcellularLocation>
</comment>
<dbReference type="Pfam" id="PF12698">
    <property type="entry name" value="ABC2_membrane_3"/>
    <property type="match status" value="1"/>
</dbReference>
<accession>A0A4R4E519</accession>
<evidence type="ECO:0000256" key="1">
    <source>
        <dbReference type="ARBA" id="ARBA00004141"/>
    </source>
</evidence>
<dbReference type="GO" id="GO:0140359">
    <property type="term" value="F:ABC-type transporter activity"/>
    <property type="evidence" value="ECO:0007669"/>
    <property type="project" value="InterPro"/>
</dbReference>
<keyword evidence="3 5" id="KW-1133">Transmembrane helix</keyword>
<dbReference type="Gene3D" id="3.40.1710.10">
    <property type="entry name" value="abc type-2 transporter like domain"/>
    <property type="match status" value="1"/>
</dbReference>
<dbReference type="AlphaFoldDB" id="A0A4R4E519"/>
<evidence type="ECO:0000256" key="4">
    <source>
        <dbReference type="ARBA" id="ARBA00023136"/>
    </source>
</evidence>
<evidence type="ECO:0000256" key="2">
    <source>
        <dbReference type="ARBA" id="ARBA00022692"/>
    </source>
</evidence>
<name>A0A4R4E519_9BACL</name>
<keyword evidence="4 5" id="KW-0472">Membrane</keyword>
<dbReference type="Proteomes" id="UP000295418">
    <property type="component" value="Unassembled WGS sequence"/>
</dbReference>
<evidence type="ECO:0000313" key="8">
    <source>
        <dbReference type="Proteomes" id="UP000295418"/>
    </source>
</evidence>
<gene>
    <name evidence="7" type="ORF">E0485_20465</name>
</gene>
<feature type="domain" description="ABC-2 type transporter transmembrane" evidence="6">
    <location>
        <begin position="7"/>
        <end position="377"/>
    </location>
</feature>
<protein>
    <submittedName>
        <fullName evidence="7">DUF3533 domain-containing protein</fullName>
    </submittedName>
</protein>
<dbReference type="GO" id="GO:0016020">
    <property type="term" value="C:membrane"/>
    <property type="evidence" value="ECO:0007669"/>
    <property type="project" value="UniProtKB-SubCell"/>
</dbReference>
<feature type="transmembrane region" description="Helical" evidence="5">
    <location>
        <begin position="304"/>
        <end position="327"/>
    </location>
</feature>
<evidence type="ECO:0000256" key="5">
    <source>
        <dbReference type="SAM" id="Phobius"/>
    </source>
</evidence>
<organism evidence="7 8">
    <name type="scientific">Paenibacillus albiflavus</name>
    <dbReference type="NCBI Taxonomy" id="2545760"/>
    <lineage>
        <taxon>Bacteria</taxon>
        <taxon>Bacillati</taxon>
        <taxon>Bacillota</taxon>
        <taxon>Bacilli</taxon>
        <taxon>Bacillales</taxon>
        <taxon>Paenibacillaceae</taxon>
        <taxon>Paenibacillus</taxon>
    </lineage>
</organism>
<keyword evidence="8" id="KW-1185">Reference proteome</keyword>
<dbReference type="OrthoDB" id="2406134at2"/>
<comment type="caution">
    <text evidence="7">The sequence shown here is derived from an EMBL/GenBank/DDBJ whole genome shotgun (WGS) entry which is preliminary data.</text>
</comment>
<evidence type="ECO:0000256" key="3">
    <source>
        <dbReference type="ARBA" id="ARBA00022989"/>
    </source>
</evidence>
<dbReference type="InterPro" id="IPR051328">
    <property type="entry name" value="T7SS_ABC-Transporter"/>
</dbReference>
<dbReference type="EMBL" id="SKFG01000029">
    <property type="protein sequence ID" value="TCZ73820.1"/>
    <property type="molecule type" value="Genomic_DNA"/>
</dbReference>
<dbReference type="RefSeq" id="WP_132419956.1">
    <property type="nucleotide sequence ID" value="NZ_SKFG01000029.1"/>
</dbReference>
<feature type="transmembrane region" description="Helical" evidence="5">
    <location>
        <begin position="356"/>
        <end position="377"/>
    </location>
</feature>
<sequence>MLKNKLIIVAPIIAIIITCIFAVVQIPGAKQAPKNVPLAIVNEDLGVDIPNQGKMNFGATLVDMLNQPMKETSGEAEPAVKWIAVASYQEAKQGMDDKEYYGALVIPEDYSVKQASLQTSTPSSPELKIYVNQGKNATASNAVTQILNGIVDNINHKVSGQLIEGLKAHSGNLTIEQASVLASPITKTVTYLNETRTMGMAPMALFQPIWMGSLMAAMLLWVSQKKMAYTSKKNKMVTISIQVVIAAIASLLIGFGLTWLADGMLGYDIASFSDTAIFLTITSFSFVLMIEAVLMWIGLAGMPIFVLLLFFGAPLLSMAPEFMPSFYKDWIFSWLPMRIMVEGLQDLFFFGKGLTWSGPISTLVWIGLGSLIVLFLATLKPQRVNSSNGHKAVQEI</sequence>
<feature type="transmembrane region" description="Helical" evidence="5">
    <location>
        <begin position="243"/>
        <end position="261"/>
    </location>
</feature>
<evidence type="ECO:0000313" key="7">
    <source>
        <dbReference type="EMBL" id="TCZ73820.1"/>
    </source>
</evidence>
<reference evidence="7 8" key="1">
    <citation type="submission" date="2019-03" db="EMBL/GenBank/DDBJ databases">
        <authorList>
            <person name="Kim M.K.M."/>
        </authorList>
    </citation>
    <scope>NUCLEOTIDE SEQUENCE [LARGE SCALE GENOMIC DNA]</scope>
    <source>
        <strain evidence="7 8">18JY21-1</strain>
    </source>
</reference>
<keyword evidence="2 5" id="KW-0812">Transmembrane</keyword>